<feature type="signal peptide" evidence="1">
    <location>
        <begin position="1"/>
        <end position="20"/>
    </location>
</feature>
<reference evidence="2" key="1">
    <citation type="journal article" date="2009" name="Nature">
        <title>The Schistosoma japonicum genome reveals features of host-parasite interplay.</title>
        <authorList>
            <person name="Liu F."/>
            <person name="Zhou Y."/>
            <person name="Wang Z.Q."/>
            <person name="Lu G."/>
            <person name="Zheng H."/>
            <person name="Brindley P.J."/>
            <person name="McManus D.P."/>
            <person name="Blair D."/>
            <person name="Zhang Q.H."/>
            <person name="Zhong Y."/>
            <person name="Wang S."/>
            <person name="Han Z.G."/>
            <person name="Chen Z."/>
        </authorList>
    </citation>
    <scope>NUCLEOTIDE SEQUENCE</scope>
    <source>
        <strain evidence="2">Anhui</strain>
    </source>
</reference>
<reference evidence="2" key="2">
    <citation type="submission" date="2009-03" db="EMBL/GenBank/DDBJ databases">
        <authorList>
            <person name="Gang L."/>
        </authorList>
    </citation>
    <scope>NUCLEOTIDE SEQUENCE</scope>
    <source>
        <strain evidence="2">Anhui</strain>
    </source>
</reference>
<keyword evidence="4" id="KW-1185">Reference proteome</keyword>
<keyword evidence="1" id="KW-0732">Signal</keyword>
<evidence type="ECO:0000256" key="1">
    <source>
        <dbReference type="SAM" id="SignalP"/>
    </source>
</evidence>
<evidence type="ECO:0000313" key="4">
    <source>
        <dbReference type="Proteomes" id="UP000311919"/>
    </source>
</evidence>
<gene>
    <name evidence="3" type="ORF">EWB00_005928</name>
</gene>
<dbReference type="PROSITE" id="PS51257">
    <property type="entry name" value="PROKAR_LIPOPROTEIN"/>
    <property type="match status" value="1"/>
</dbReference>
<name>C1LDX1_SCHJA</name>
<proteinExistence type="evidence at transcript level"/>
<accession>C1LDX1</accession>
<evidence type="ECO:0000313" key="2">
    <source>
        <dbReference type="EMBL" id="CAX72899.1"/>
    </source>
</evidence>
<organism evidence="2">
    <name type="scientific">Schistosoma japonicum</name>
    <name type="common">Blood fluke</name>
    <dbReference type="NCBI Taxonomy" id="6182"/>
    <lineage>
        <taxon>Eukaryota</taxon>
        <taxon>Metazoa</taxon>
        <taxon>Spiralia</taxon>
        <taxon>Lophotrochozoa</taxon>
        <taxon>Platyhelminthes</taxon>
        <taxon>Trematoda</taxon>
        <taxon>Digenea</taxon>
        <taxon>Strigeidida</taxon>
        <taxon>Schistosomatoidea</taxon>
        <taxon>Schistosomatidae</taxon>
        <taxon>Schistosoma</taxon>
    </lineage>
</organism>
<dbReference type="OrthoDB" id="6225602at2759"/>
<evidence type="ECO:0008006" key="5">
    <source>
        <dbReference type="Google" id="ProtNLM"/>
    </source>
</evidence>
<dbReference type="AlphaFoldDB" id="C1LDX1"/>
<dbReference type="EMBL" id="FN317168">
    <property type="protein sequence ID" value="CAX72899.1"/>
    <property type="molecule type" value="mRNA"/>
</dbReference>
<reference evidence="3 4" key="3">
    <citation type="submission" date="2019-03" db="EMBL/GenBank/DDBJ databases">
        <title>An improved genome assembly of the fluke Schistosoma japonicum.</title>
        <authorList>
            <person name="Hu W."/>
            <person name="Luo F."/>
            <person name="Yin M."/>
            <person name="Mo X."/>
            <person name="Sun C."/>
            <person name="Wu Q."/>
            <person name="Zhu B."/>
            <person name="Xiang M."/>
            <person name="Wang J."/>
            <person name="Wang Y."/>
            <person name="Zhang T."/>
            <person name="Xu B."/>
            <person name="Zheng H."/>
            <person name="Feng Z."/>
        </authorList>
    </citation>
    <scope>NUCLEOTIDE SEQUENCE [LARGE SCALE GENOMIC DNA]</scope>
    <source>
        <strain evidence="3">HuSjv2</strain>
        <tissue evidence="3">Worms</tissue>
    </source>
</reference>
<dbReference type="Proteomes" id="UP000311919">
    <property type="component" value="Unassembled WGS sequence"/>
</dbReference>
<feature type="chain" id="PRO_5036437817" description="Egg protein CP422" evidence="1">
    <location>
        <begin position="21"/>
        <end position="103"/>
    </location>
</feature>
<dbReference type="EMBL" id="SKCS01000387">
    <property type="protein sequence ID" value="TNN09832.1"/>
    <property type="molecule type" value="Genomic_DNA"/>
</dbReference>
<evidence type="ECO:0000313" key="3">
    <source>
        <dbReference type="EMBL" id="TNN09832.1"/>
    </source>
</evidence>
<protein>
    <recommendedName>
        <fullName evidence="5">Egg protein CP422</fullName>
    </recommendedName>
</protein>
<sequence length="103" mass="11668">MKAMLIITIVLISSCTVTFGAESLHNCNKRLETSMIYCFDTSLRNTVTYKTFPDLKSMRTSCMQKPNCKSKAKSCLLHELGSSTFRGCPLARTFINSIDRLFR</sequence>